<keyword evidence="2" id="KW-1185">Reference proteome</keyword>
<evidence type="ECO:0000313" key="1">
    <source>
        <dbReference type="EMBL" id="KAH1170290.1"/>
    </source>
</evidence>
<organism evidence="1 2">
    <name type="scientific">Mauremys mutica</name>
    <name type="common">yellowpond turtle</name>
    <dbReference type="NCBI Taxonomy" id="74926"/>
    <lineage>
        <taxon>Eukaryota</taxon>
        <taxon>Metazoa</taxon>
        <taxon>Chordata</taxon>
        <taxon>Craniata</taxon>
        <taxon>Vertebrata</taxon>
        <taxon>Euteleostomi</taxon>
        <taxon>Archelosauria</taxon>
        <taxon>Testudinata</taxon>
        <taxon>Testudines</taxon>
        <taxon>Cryptodira</taxon>
        <taxon>Durocryptodira</taxon>
        <taxon>Testudinoidea</taxon>
        <taxon>Geoemydidae</taxon>
        <taxon>Geoemydinae</taxon>
        <taxon>Mauremys</taxon>
    </lineage>
</organism>
<dbReference type="AlphaFoldDB" id="A0A9D3X087"/>
<protein>
    <submittedName>
        <fullName evidence="1">Uncharacterized protein</fullName>
    </submittedName>
</protein>
<accession>A0A9D3X087</accession>
<dbReference type="Proteomes" id="UP000827986">
    <property type="component" value="Unassembled WGS sequence"/>
</dbReference>
<dbReference type="EMBL" id="JAHDVG010000484">
    <property type="protein sequence ID" value="KAH1170290.1"/>
    <property type="molecule type" value="Genomic_DNA"/>
</dbReference>
<reference evidence="1" key="1">
    <citation type="submission" date="2021-09" db="EMBL/GenBank/DDBJ databases">
        <title>The genome of Mauremys mutica provides insights into the evolution of semi-aquatic lifestyle.</title>
        <authorList>
            <person name="Gong S."/>
            <person name="Gao Y."/>
        </authorList>
    </citation>
    <scope>NUCLEOTIDE SEQUENCE</scope>
    <source>
        <strain evidence="1">MM-2020</strain>
        <tissue evidence="1">Muscle</tissue>
    </source>
</reference>
<proteinExistence type="predicted"/>
<name>A0A9D3X087_9SAUR</name>
<sequence>MAKFCPLLGISHLLQRELISVQRVELGSPTCTFLKLPAAATWHVCNCPFPPTPTLSDPSQTPSFAVSCVGFAFSPDLSGPSVCALNSEPHVLHKLYWGAAK</sequence>
<gene>
    <name evidence="1" type="ORF">KIL84_001275</name>
</gene>
<comment type="caution">
    <text evidence="1">The sequence shown here is derived from an EMBL/GenBank/DDBJ whole genome shotgun (WGS) entry which is preliminary data.</text>
</comment>
<evidence type="ECO:0000313" key="2">
    <source>
        <dbReference type="Proteomes" id="UP000827986"/>
    </source>
</evidence>